<accession>A0ABP5EHU3</accession>
<reference evidence="3" key="1">
    <citation type="journal article" date="2019" name="Int. J. Syst. Evol. Microbiol.">
        <title>The Global Catalogue of Microorganisms (GCM) 10K type strain sequencing project: providing services to taxonomists for standard genome sequencing and annotation.</title>
        <authorList>
            <consortium name="The Broad Institute Genomics Platform"/>
            <consortium name="The Broad Institute Genome Sequencing Center for Infectious Disease"/>
            <person name="Wu L."/>
            <person name="Ma J."/>
        </authorList>
    </citation>
    <scope>NUCLEOTIDE SEQUENCE [LARGE SCALE GENOMIC DNA]</scope>
    <source>
        <strain evidence="3">JCM 15313</strain>
    </source>
</reference>
<feature type="region of interest" description="Disordered" evidence="1">
    <location>
        <begin position="1"/>
        <end position="24"/>
    </location>
</feature>
<gene>
    <name evidence="2" type="ORF">GCM10009799_27540</name>
</gene>
<protein>
    <submittedName>
        <fullName evidence="2">Uncharacterized protein</fullName>
    </submittedName>
</protein>
<dbReference type="Proteomes" id="UP001501585">
    <property type="component" value="Unassembled WGS sequence"/>
</dbReference>
<sequence length="109" mass="12021">MSPTYTRMTATAAQVKPSAGRRHPRFSVPEAMPCSSGPCCCLYAVFPGREDTYFRYRNICQGSSPQDARVMPGRGRWCVSAVETLLAGTRIGLATRDRTTIPANRSFDQ</sequence>
<feature type="compositionally biased region" description="Polar residues" evidence="1">
    <location>
        <begin position="1"/>
        <end position="12"/>
    </location>
</feature>
<evidence type="ECO:0000313" key="2">
    <source>
        <dbReference type="EMBL" id="GAA1998977.1"/>
    </source>
</evidence>
<comment type="caution">
    <text evidence="2">The sequence shown here is derived from an EMBL/GenBank/DDBJ whole genome shotgun (WGS) entry which is preliminary data.</text>
</comment>
<keyword evidence="3" id="KW-1185">Reference proteome</keyword>
<proteinExistence type="predicted"/>
<name>A0ABP5EHU3_9ACTN</name>
<evidence type="ECO:0000256" key="1">
    <source>
        <dbReference type="SAM" id="MobiDB-lite"/>
    </source>
</evidence>
<organism evidence="2 3">
    <name type="scientific">Nocardiopsis rhodophaea</name>
    <dbReference type="NCBI Taxonomy" id="280238"/>
    <lineage>
        <taxon>Bacteria</taxon>
        <taxon>Bacillati</taxon>
        <taxon>Actinomycetota</taxon>
        <taxon>Actinomycetes</taxon>
        <taxon>Streptosporangiales</taxon>
        <taxon>Nocardiopsidaceae</taxon>
        <taxon>Nocardiopsis</taxon>
    </lineage>
</organism>
<evidence type="ECO:0000313" key="3">
    <source>
        <dbReference type="Proteomes" id="UP001501585"/>
    </source>
</evidence>
<dbReference type="EMBL" id="BAAAPC010000010">
    <property type="protein sequence ID" value="GAA1998977.1"/>
    <property type="molecule type" value="Genomic_DNA"/>
</dbReference>